<evidence type="ECO:0000313" key="6">
    <source>
        <dbReference type="Proteomes" id="UP000663848"/>
    </source>
</evidence>
<evidence type="ECO:0000256" key="1">
    <source>
        <dbReference type="SAM" id="MobiDB-lite"/>
    </source>
</evidence>
<feature type="compositionally biased region" description="Low complexity" evidence="1">
    <location>
        <begin position="54"/>
        <end position="80"/>
    </location>
</feature>
<dbReference type="EMBL" id="CAJOBR010088584">
    <property type="protein sequence ID" value="CAF5136868.1"/>
    <property type="molecule type" value="Genomic_DNA"/>
</dbReference>
<reference evidence="4" key="1">
    <citation type="submission" date="2021-02" db="EMBL/GenBank/DDBJ databases">
        <authorList>
            <person name="Nowell W R."/>
        </authorList>
    </citation>
    <scope>NUCLEOTIDE SEQUENCE</scope>
</reference>
<evidence type="ECO:0000313" key="4">
    <source>
        <dbReference type="EMBL" id="CAF5136868.1"/>
    </source>
</evidence>
<dbReference type="AlphaFoldDB" id="A0A822FRP2"/>
<gene>
    <name evidence="4" type="ORF">QYT958_LOCUS47353</name>
    <name evidence="5" type="ORF">QYT958_LOCUS47721</name>
    <name evidence="2" type="ORF">UJA718_LOCUS45644</name>
    <name evidence="3" type="ORF">UJA718_LOCUS49937</name>
</gene>
<dbReference type="EMBL" id="CAJOBR010091397">
    <property type="protein sequence ID" value="CAF5141399.1"/>
    <property type="molecule type" value="Genomic_DNA"/>
</dbReference>
<evidence type="ECO:0000313" key="5">
    <source>
        <dbReference type="EMBL" id="CAF5141399.1"/>
    </source>
</evidence>
<feature type="non-terminal residue" evidence="4">
    <location>
        <position position="80"/>
    </location>
</feature>
<dbReference type="Proteomes" id="UP000663873">
    <property type="component" value="Unassembled WGS sequence"/>
</dbReference>
<organism evidence="4 6">
    <name type="scientific">Rotaria socialis</name>
    <dbReference type="NCBI Taxonomy" id="392032"/>
    <lineage>
        <taxon>Eukaryota</taxon>
        <taxon>Metazoa</taxon>
        <taxon>Spiralia</taxon>
        <taxon>Gnathifera</taxon>
        <taxon>Rotifera</taxon>
        <taxon>Eurotatoria</taxon>
        <taxon>Bdelloidea</taxon>
        <taxon>Philodinida</taxon>
        <taxon>Philodinidae</taxon>
        <taxon>Rotaria</taxon>
    </lineage>
</organism>
<name>A0A822FRP2_9BILA</name>
<feature type="non-terminal residue" evidence="4">
    <location>
        <position position="1"/>
    </location>
</feature>
<evidence type="ECO:0000313" key="2">
    <source>
        <dbReference type="EMBL" id="CAF4903715.1"/>
    </source>
</evidence>
<proteinExistence type="predicted"/>
<feature type="region of interest" description="Disordered" evidence="1">
    <location>
        <begin position="45"/>
        <end position="80"/>
    </location>
</feature>
<comment type="caution">
    <text evidence="4">The sequence shown here is derived from an EMBL/GenBank/DDBJ whole genome shotgun (WGS) entry which is preliminary data.</text>
</comment>
<dbReference type="Proteomes" id="UP000663848">
    <property type="component" value="Unassembled WGS sequence"/>
</dbReference>
<dbReference type="EMBL" id="CAJOBP010077607">
    <property type="protein sequence ID" value="CAF4903715.1"/>
    <property type="molecule type" value="Genomic_DNA"/>
</dbReference>
<dbReference type="EMBL" id="CAJOBP010107441">
    <property type="protein sequence ID" value="CAF4993181.1"/>
    <property type="molecule type" value="Genomic_DNA"/>
</dbReference>
<protein>
    <submittedName>
        <fullName evidence="4">Uncharacterized protein</fullName>
    </submittedName>
</protein>
<evidence type="ECO:0000313" key="7">
    <source>
        <dbReference type="Proteomes" id="UP000663873"/>
    </source>
</evidence>
<evidence type="ECO:0000313" key="3">
    <source>
        <dbReference type="EMBL" id="CAF4993181.1"/>
    </source>
</evidence>
<accession>A0A822FRP2</accession>
<keyword evidence="7" id="KW-1185">Reference proteome</keyword>
<sequence>LIVAHSIVPSPRLPITTTAAIVTTPLNSSPTIDRERMDKRYQSIRRTTSNKIGNSSIVDSSNVISSSPSSSDNNNNNNAN</sequence>